<organism evidence="1">
    <name type="scientific">viral metagenome</name>
    <dbReference type="NCBI Taxonomy" id="1070528"/>
    <lineage>
        <taxon>unclassified sequences</taxon>
        <taxon>metagenomes</taxon>
        <taxon>organismal metagenomes</taxon>
    </lineage>
</organism>
<protein>
    <submittedName>
        <fullName evidence="1">Uncharacterized protein</fullName>
    </submittedName>
</protein>
<reference evidence="1" key="1">
    <citation type="journal article" date="2020" name="Nature">
        <title>Giant virus diversity and host interactions through global metagenomics.</title>
        <authorList>
            <person name="Schulz F."/>
            <person name="Roux S."/>
            <person name="Paez-Espino D."/>
            <person name="Jungbluth S."/>
            <person name="Walsh D.A."/>
            <person name="Denef V.J."/>
            <person name="McMahon K.D."/>
            <person name="Konstantinidis K.T."/>
            <person name="Eloe-Fadrosh E.A."/>
            <person name="Kyrpides N.C."/>
            <person name="Woyke T."/>
        </authorList>
    </citation>
    <scope>NUCLEOTIDE SEQUENCE</scope>
    <source>
        <strain evidence="1">GVMAG-S-3300013014-104</strain>
    </source>
</reference>
<sequence>MNNEIIINEIDKVIVSLTNVKSLILRGTNKSYKVGRFTVTDLYKKKGGKTNKKYRKKTMKKR</sequence>
<proteinExistence type="predicted"/>
<dbReference type="AlphaFoldDB" id="A0A6C0KQW4"/>
<accession>A0A6C0KQW4</accession>
<evidence type="ECO:0000313" key="1">
    <source>
        <dbReference type="EMBL" id="QHU19110.1"/>
    </source>
</evidence>
<name>A0A6C0KQW4_9ZZZZ</name>
<dbReference type="EMBL" id="MN740944">
    <property type="protein sequence ID" value="QHU19110.1"/>
    <property type="molecule type" value="Genomic_DNA"/>
</dbReference>